<name>A0A246JH45_9BURK</name>
<dbReference type="AlphaFoldDB" id="A0A246JH45"/>
<evidence type="ECO:0000313" key="1">
    <source>
        <dbReference type="EMBL" id="OWQ91944.1"/>
    </source>
</evidence>
<proteinExistence type="predicted"/>
<sequence>MFMMHISPVKVIAGIAAVILAVAGLFFASHVRQAAVDMLSVVRLGSSGKSAQTTRQAEVTATPSGVRVIPIGVAAPPSSGNAGQSTGR</sequence>
<gene>
    <name evidence="1" type="ORF">CDN99_06140</name>
</gene>
<accession>A0A246JH45</accession>
<reference evidence="1 2" key="1">
    <citation type="journal article" date="2008" name="Int. J. Syst. Evol. Microbiol.">
        <title>Description of Roseateles aquatilis sp. nov. and Roseateles terrae sp. nov., in the class Betaproteobacteria, and emended description of the genus Roseateles.</title>
        <authorList>
            <person name="Gomila M."/>
            <person name="Bowien B."/>
            <person name="Falsen E."/>
            <person name="Moore E.R."/>
            <person name="Lalucat J."/>
        </authorList>
    </citation>
    <scope>NUCLEOTIDE SEQUENCE [LARGE SCALE GENOMIC DNA]</scope>
    <source>
        <strain evidence="1 2">CCUG 48205</strain>
    </source>
</reference>
<dbReference type="EMBL" id="NIOF01000002">
    <property type="protein sequence ID" value="OWQ91944.1"/>
    <property type="molecule type" value="Genomic_DNA"/>
</dbReference>
<dbReference type="Proteomes" id="UP000197468">
    <property type="component" value="Unassembled WGS sequence"/>
</dbReference>
<keyword evidence="2" id="KW-1185">Reference proteome</keyword>
<comment type="caution">
    <text evidence="1">The sequence shown here is derived from an EMBL/GenBank/DDBJ whole genome shotgun (WGS) entry which is preliminary data.</text>
</comment>
<protein>
    <submittedName>
        <fullName evidence="1">Uncharacterized protein</fullName>
    </submittedName>
</protein>
<evidence type="ECO:0000313" key="2">
    <source>
        <dbReference type="Proteomes" id="UP000197468"/>
    </source>
</evidence>
<organism evidence="1 2">
    <name type="scientific">Roseateles aquatilis</name>
    <dbReference type="NCBI Taxonomy" id="431061"/>
    <lineage>
        <taxon>Bacteria</taxon>
        <taxon>Pseudomonadati</taxon>
        <taxon>Pseudomonadota</taxon>
        <taxon>Betaproteobacteria</taxon>
        <taxon>Burkholderiales</taxon>
        <taxon>Sphaerotilaceae</taxon>
        <taxon>Roseateles</taxon>
    </lineage>
</organism>